<dbReference type="STRING" id="297318.BK138_26855"/>
<dbReference type="EMBL" id="MRTP01000010">
    <property type="protein sequence ID" value="OMF50617.1"/>
    <property type="molecule type" value="Genomic_DNA"/>
</dbReference>
<comment type="subcellular location">
    <subcellularLocation>
        <location evidence="1 7">Cell membrane</location>
        <topology evidence="1 7">Multi-pass membrane protein</topology>
    </subcellularLocation>
</comment>
<protein>
    <submittedName>
        <fullName evidence="9">Sugar ABC transporter permease</fullName>
    </submittedName>
</protein>
<dbReference type="CDD" id="cd06261">
    <property type="entry name" value="TM_PBP2"/>
    <property type="match status" value="1"/>
</dbReference>
<evidence type="ECO:0000256" key="7">
    <source>
        <dbReference type="RuleBase" id="RU363032"/>
    </source>
</evidence>
<keyword evidence="5 7" id="KW-1133">Transmembrane helix</keyword>
<feature type="transmembrane region" description="Helical" evidence="7">
    <location>
        <begin position="136"/>
        <end position="157"/>
    </location>
</feature>
<keyword evidence="10" id="KW-1185">Reference proteome</keyword>
<dbReference type="RefSeq" id="WP_076173905.1">
    <property type="nucleotide sequence ID" value="NZ_MRTP01000010.1"/>
</dbReference>
<evidence type="ECO:0000256" key="5">
    <source>
        <dbReference type="ARBA" id="ARBA00022989"/>
    </source>
</evidence>
<proteinExistence type="inferred from homology"/>
<feature type="domain" description="ABC transmembrane type-1" evidence="8">
    <location>
        <begin position="72"/>
        <end position="262"/>
    </location>
</feature>
<evidence type="ECO:0000259" key="8">
    <source>
        <dbReference type="PROSITE" id="PS50928"/>
    </source>
</evidence>
<reference evidence="9 10" key="1">
    <citation type="submission" date="2016-11" db="EMBL/GenBank/DDBJ databases">
        <title>Paenibacillus species isolates.</title>
        <authorList>
            <person name="Beno S.M."/>
        </authorList>
    </citation>
    <scope>NUCLEOTIDE SEQUENCE [LARGE SCALE GENOMIC DNA]</scope>
    <source>
        <strain evidence="9 10">FSL R5-0378</strain>
    </source>
</reference>
<comment type="caution">
    <text evidence="9">The sequence shown here is derived from an EMBL/GenBank/DDBJ whole genome shotgun (WGS) entry which is preliminary data.</text>
</comment>
<keyword evidence="3" id="KW-1003">Cell membrane</keyword>
<evidence type="ECO:0000256" key="3">
    <source>
        <dbReference type="ARBA" id="ARBA00022475"/>
    </source>
</evidence>
<keyword evidence="2 7" id="KW-0813">Transport</keyword>
<dbReference type="Pfam" id="PF00528">
    <property type="entry name" value="BPD_transp_1"/>
    <property type="match status" value="1"/>
</dbReference>
<dbReference type="Proteomes" id="UP000187172">
    <property type="component" value="Unassembled WGS sequence"/>
</dbReference>
<dbReference type="InterPro" id="IPR035906">
    <property type="entry name" value="MetI-like_sf"/>
</dbReference>
<evidence type="ECO:0000256" key="1">
    <source>
        <dbReference type="ARBA" id="ARBA00004651"/>
    </source>
</evidence>
<comment type="similarity">
    <text evidence="7">Belongs to the binding-protein-dependent transport system permease family.</text>
</comment>
<feature type="transmembrane region" description="Helical" evidence="7">
    <location>
        <begin position="107"/>
        <end position="130"/>
    </location>
</feature>
<feature type="transmembrane region" description="Helical" evidence="7">
    <location>
        <begin position="244"/>
        <end position="261"/>
    </location>
</feature>
<gene>
    <name evidence="9" type="ORF">BK138_26855</name>
</gene>
<name>A0A1R1EFP2_9BACL</name>
<dbReference type="PANTHER" id="PTHR43744:SF12">
    <property type="entry name" value="ABC TRANSPORTER PERMEASE PROTEIN MG189-RELATED"/>
    <property type="match status" value="1"/>
</dbReference>
<dbReference type="GO" id="GO:0055085">
    <property type="term" value="P:transmembrane transport"/>
    <property type="evidence" value="ECO:0007669"/>
    <property type="project" value="InterPro"/>
</dbReference>
<feature type="transmembrane region" description="Helical" evidence="7">
    <location>
        <begin position="195"/>
        <end position="218"/>
    </location>
</feature>
<evidence type="ECO:0000313" key="9">
    <source>
        <dbReference type="EMBL" id="OMF50617.1"/>
    </source>
</evidence>
<evidence type="ECO:0000256" key="2">
    <source>
        <dbReference type="ARBA" id="ARBA00022448"/>
    </source>
</evidence>
<organism evidence="9 10">
    <name type="scientific">Paenibacillus rhizosphaerae</name>
    <dbReference type="NCBI Taxonomy" id="297318"/>
    <lineage>
        <taxon>Bacteria</taxon>
        <taxon>Bacillati</taxon>
        <taxon>Bacillota</taxon>
        <taxon>Bacilli</taxon>
        <taxon>Bacillales</taxon>
        <taxon>Paenibacillaceae</taxon>
        <taxon>Paenibacillus</taxon>
    </lineage>
</organism>
<dbReference type="Gene3D" id="1.10.3720.10">
    <property type="entry name" value="MetI-like"/>
    <property type="match status" value="1"/>
</dbReference>
<sequence length="277" mass="31256">MSAGKLFRTKIFPHTMLILFAFFFLFPFVWLVFTSLKSSNEIFELPPRILPESFQWSNYKAAFETVPFGHYMLNTLVICVVCIVGQLFASPLVAYSISRIPWVGSKIIFAIVLATMILPSQVQLIPQYIIFAKLGWVNTILPLTIGAFFGAPFYIFLLRQFLLGIPKELSEAAKMDGASEFRIYSQIIMPTLKPALATVALFTFVGAYTDFMGPLIYLNDAAKWTLTLGLQGFQQDHGAQWEKLMAASTIMAIPMILLYFFGQKYYMQSGSAFTGFK</sequence>
<dbReference type="PANTHER" id="PTHR43744">
    <property type="entry name" value="ABC TRANSPORTER PERMEASE PROTEIN MG189-RELATED-RELATED"/>
    <property type="match status" value="1"/>
</dbReference>
<evidence type="ECO:0000256" key="6">
    <source>
        <dbReference type="ARBA" id="ARBA00023136"/>
    </source>
</evidence>
<keyword evidence="4 7" id="KW-0812">Transmembrane</keyword>
<dbReference type="GO" id="GO:0005886">
    <property type="term" value="C:plasma membrane"/>
    <property type="evidence" value="ECO:0007669"/>
    <property type="project" value="UniProtKB-SubCell"/>
</dbReference>
<evidence type="ECO:0000313" key="10">
    <source>
        <dbReference type="Proteomes" id="UP000187172"/>
    </source>
</evidence>
<keyword evidence="6 7" id="KW-0472">Membrane</keyword>
<accession>A0A1R1EFP2</accession>
<dbReference type="SUPFAM" id="SSF161098">
    <property type="entry name" value="MetI-like"/>
    <property type="match status" value="1"/>
</dbReference>
<dbReference type="AlphaFoldDB" id="A0A1R1EFP2"/>
<feature type="transmembrane region" description="Helical" evidence="7">
    <location>
        <begin position="12"/>
        <end position="33"/>
    </location>
</feature>
<dbReference type="InterPro" id="IPR000515">
    <property type="entry name" value="MetI-like"/>
</dbReference>
<dbReference type="PROSITE" id="PS50928">
    <property type="entry name" value="ABC_TM1"/>
    <property type="match status" value="1"/>
</dbReference>
<feature type="transmembrane region" description="Helical" evidence="7">
    <location>
        <begin position="71"/>
        <end position="95"/>
    </location>
</feature>
<evidence type="ECO:0000256" key="4">
    <source>
        <dbReference type="ARBA" id="ARBA00022692"/>
    </source>
</evidence>